<keyword evidence="3" id="KW-1185">Reference proteome</keyword>
<organism evidence="2 3">
    <name type="scientific">Terrabacter aerolatus</name>
    <dbReference type="NCBI Taxonomy" id="422442"/>
    <lineage>
        <taxon>Bacteria</taxon>
        <taxon>Bacillati</taxon>
        <taxon>Actinomycetota</taxon>
        <taxon>Actinomycetes</taxon>
        <taxon>Micrococcales</taxon>
        <taxon>Intrasporangiaceae</taxon>
        <taxon>Terrabacter</taxon>
    </lineage>
</organism>
<name>A0A512D3W3_9MICO</name>
<reference evidence="2 3" key="1">
    <citation type="submission" date="2019-07" db="EMBL/GenBank/DDBJ databases">
        <title>Whole genome shotgun sequence of Terrabacter aerolatus NBRC 106305.</title>
        <authorList>
            <person name="Hosoyama A."/>
            <person name="Uohara A."/>
            <person name="Ohji S."/>
            <person name="Ichikawa N."/>
        </authorList>
    </citation>
    <scope>NUCLEOTIDE SEQUENCE [LARGE SCALE GENOMIC DNA]</scope>
    <source>
        <strain evidence="2 3">NBRC 106305</strain>
    </source>
</reference>
<protein>
    <submittedName>
        <fullName evidence="2">Uncharacterized protein</fullName>
    </submittedName>
</protein>
<dbReference type="EMBL" id="BJYX01000016">
    <property type="protein sequence ID" value="GEO31142.1"/>
    <property type="molecule type" value="Genomic_DNA"/>
</dbReference>
<comment type="caution">
    <text evidence="2">The sequence shown here is derived from an EMBL/GenBank/DDBJ whole genome shotgun (WGS) entry which is preliminary data.</text>
</comment>
<accession>A0A512D3W3</accession>
<gene>
    <name evidence="2" type="ORF">TAE01_29520</name>
</gene>
<feature type="region of interest" description="Disordered" evidence="1">
    <location>
        <begin position="144"/>
        <end position="163"/>
    </location>
</feature>
<proteinExistence type="predicted"/>
<evidence type="ECO:0000313" key="3">
    <source>
        <dbReference type="Proteomes" id="UP000321534"/>
    </source>
</evidence>
<evidence type="ECO:0000256" key="1">
    <source>
        <dbReference type="SAM" id="MobiDB-lite"/>
    </source>
</evidence>
<dbReference type="AlphaFoldDB" id="A0A512D3W3"/>
<sequence>MTRENPAPPAASAGGTGFLIGGAEGIRTPDLLIANRCGAVVVVVLVRCMRYLGALGGWAFWDAGDTGGTRLSPAGWRIDRYGLGWVVTRRKRYGDSATRVVDCAGRSRWAVVLRGTAPERRPLGPSASRCLSPRPMIVEPTIEKASTGRAPPHVEARGAMGCA</sequence>
<dbReference type="Proteomes" id="UP000321534">
    <property type="component" value="Unassembled WGS sequence"/>
</dbReference>
<evidence type="ECO:0000313" key="2">
    <source>
        <dbReference type="EMBL" id="GEO31142.1"/>
    </source>
</evidence>